<evidence type="ECO:0000313" key="2">
    <source>
        <dbReference type="Proteomes" id="UP001060085"/>
    </source>
</evidence>
<reference evidence="2" key="1">
    <citation type="journal article" date="2023" name="Nat. Plants">
        <title>Single-cell RNA sequencing provides a high-resolution roadmap for understanding the multicellular compartmentation of specialized metabolism.</title>
        <authorList>
            <person name="Sun S."/>
            <person name="Shen X."/>
            <person name="Li Y."/>
            <person name="Li Y."/>
            <person name="Wang S."/>
            <person name="Li R."/>
            <person name="Zhang H."/>
            <person name="Shen G."/>
            <person name="Guo B."/>
            <person name="Wei J."/>
            <person name="Xu J."/>
            <person name="St-Pierre B."/>
            <person name="Chen S."/>
            <person name="Sun C."/>
        </authorList>
    </citation>
    <scope>NUCLEOTIDE SEQUENCE [LARGE SCALE GENOMIC DNA]</scope>
</reference>
<name>A0ACC0B865_CATRO</name>
<dbReference type="Proteomes" id="UP001060085">
    <property type="component" value="Linkage Group LG04"/>
</dbReference>
<organism evidence="1 2">
    <name type="scientific">Catharanthus roseus</name>
    <name type="common">Madagascar periwinkle</name>
    <name type="synonym">Vinca rosea</name>
    <dbReference type="NCBI Taxonomy" id="4058"/>
    <lineage>
        <taxon>Eukaryota</taxon>
        <taxon>Viridiplantae</taxon>
        <taxon>Streptophyta</taxon>
        <taxon>Embryophyta</taxon>
        <taxon>Tracheophyta</taxon>
        <taxon>Spermatophyta</taxon>
        <taxon>Magnoliopsida</taxon>
        <taxon>eudicotyledons</taxon>
        <taxon>Gunneridae</taxon>
        <taxon>Pentapetalae</taxon>
        <taxon>asterids</taxon>
        <taxon>lamiids</taxon>
        <taxon>Gentianales</taxon>
        <taxon>Apocynaceae</taxon>
        <taxon>Rauvolfioideae</taxon>
        <taxon>Vinceae</taxon>
        <taxon>Catharanthinae</taxon>
        <taxon>Catharanthus</taxon>
    </lineage>
</organism>
<protein>
    <submittedName>
        <fullName evidence="1">Uncharacterized protein</fullName>
    </submittedName>
</protein>
<dbReference type="EMBL" id="CM044704">
    <property type="protein sequence ID" value="KAI5668755.1"/>
    <property type="molecule type" value="Genomic_DNA"/>
</dbReference>
<gene>
    <name evidence="1" type="ORF">M9H77_18608</name>
</gene>
<evidence type="ECO:0000313" key="1">
    <source>
        <dbReference type="EMBL" id="KAI5668755.1"/>
    </source>
</evidence>
<keyword evidence="2" id="KW-1185">Reference proteome</keyword>
<comment type="caution">
    <text evidence="1">The sequence shown here is derived from an EMBL/GenBank/DDBJ whole genome shotgun (WGS) entry which is preliminary data.</text>
</comment>
<sequence length="254" mass="28450">MVVIQELSSKKEEIKAHDIPTSQEVLCPSSSGSTLRVNKTVHAIGRGPSMGDYPRTVQSYDASEYMIITRTLTLVGMGFHMYLQTEMPLPRPSKQIQVINISEQQKTPICQSSHAYADFTIMPDLYSCMSNHEKKSSLSESLKHLKGGEKSKSPKPKKKGLITWVPIQQRRKGKAKKYSNSHDLGELSRSKSRKQYENKKFFSQDYLDPKSLTIRVQIVGELGGYGSNIGSGQVATRVALTSEILKLKEDELLN</sequence>
<accession>A0ACC0B865</accession>
<proteinExistence type="predicted"/>